<dbReference type="EC" id="2.4.99.28" evidence="14"/>
<comment type="catalytic activity">
    <reaction evidence="15">
        <text>[GlcNAc-(1-&gt;4)-Mur2Ac(oyl-L-Ala-gamma-D-Glu-L-Lys-D-Ala-D-Ala)](n)-di-trans,octa-cis-undecaprenyl diphosphate + beta-D-GlcNAc-(1-&gt;4)-Mur2Ac(oyl-L-Ala-gamma-D-Glu-L-Lys-D-Ala-D-Ala)-di-trans,octa-cis-undecaprenyl diphosphate = [GlcNAc-(1-&gt;4)-Mur2Ac(oyl-L-Ala-gamma-D-Glu-L-Lys-D-Ala-D-Ala)](n+1)-di-trans,octa-cis-undecaprenyl diphosphate + di-trans,octa-cis-undecaprenyl diphosphate + H(+)</text>
        <dbReference type="Rhea" id="RHEA:23708"/>
        <dbReference type="Rhea" id="RHEA-COMP:9602"/>
        <dbReference type="Rhea" id="RHEA-COMP:9603"/>
        <dbReference type="ChEBI" id="CHEBI:15378"/>
        <dbReference type="ChEBI" id="CHEBI:58405"/>
        <dbReference type="ChEBI" id="CHEBI:60033"/>
        <dbReference type="ChEBI" id="CHEBI:78435"/>
        <dbReference type="EC" id="2.4.99.28"/>
    </reaction>
</comment>
<evidence type="ECO:0000256" key="2">
    <source>
        <dbReference type="ARBA" id="ARBA00022676"/>
    </source>
</evidence>
<feature type="transmembrane region" description="Helical" evidence="18">
    <location>
        <begin position="239"/>
        <end position="260"/>
    </location>
</feature>
<keyword evidence="2" id="KW-0328">Glycosyltransferase</keyword>
<keyword evidence="3" id="KW-0808">Transferase</keyword>
<feature type="compositionally biased region" description="Basic residues" evidence="17">
    <location>
        <begin position="20"/>
        <end position="32"/>
    </location>
</feature>
<comment type="subcellular location">
    <subcellularLocation>
        <location evidence="1">Membrane</location>
        <topology evidence="1">Multi-pass membrane protein</topology>
    </subcellularLocation>
</comment>
<dbReference type="AlphaFoldDB" id="A0A1G9Z4V7"/>
<organism evidence="19 20">
    <name type="scientific">Lachnospira pectinoschiza</name>
    <dbReference type="NCBI Taxonomy" id="28052"/>
    <lineage>
        <taxon>Bacteria</taxon>
        <taxon>Bacillati</taxon>
        <taxon>Bacillota</taxon>
        <taxon>Clostridia</taxon>
        <taxon>Lachnospirales</taxon>
        <taxon>Lachnospiraceae</taxon>
        <taxon>Lachnospira</taxon>
    </lineage>
</organism>
<dbReference type="RefSeq" id="WP_242869344.1">
    <property type="nucleotide sequence ID" value="NZ_FNHZ01000007.1"/>
</dbReference>
<evidence type="ECO:0000256" key="5">
    <source>
        <dbReference type="ARBA" id="ARBA00022960"/>
    </source>
</evidence>
<feature type="transmembrane region" description="Helical" evidence="18">
    <location>
        <begin position="123"/>
        <end position="141"/>
    </location>
</feature>
<feature type="transmembrane region" description="Helical" evidence="18">
    <location>
        <begin position="188"/>
        <end position="208"/>
    </location>
</feature>
<evidence type="ECO:0000256" key="4">
    <source>
        <dbReference type="ARBA" id="ARBA00022692"/>
    </source>
</evidence>
<dbReference type="Proteomes" id="UP000187651">
    <property type="component" value="Unassembled WGS sequence"/>
</dbReference>
<dbReference type="GO" id="GO:0032153">
    <property type="term" value="C:cell division site"/>
    <property type="evidence" value="ECO:0007669"/>
    <property type="project" value="TreeGrafter"/>
</dbReference>
<feature type="compositionally biased region" description="Polar residues" evidence="17">
    <location>
        <begin position="1"/>
        <end position="19"/>
    </location>
</feature>
<dbReference type="GO" id="GO:0008360">
    <property type="term" value="P:regulation of cell shape"/>
    <property type="evidence" value="ECO:0007669"/>
    <property type="project" value="UniProtKB-KW"/>
</dbReference>
<keyword evidence="7 18" id="KW-1133">Transmembrane helix</keyword>
<feature type="region of interest" description="Disordered" evidence="17">
    <location>
        <begin position="1"/>
        <end position="33"/>
    </location>
</feature>
<dbReference type="Pfam" id="PF01098">
    <property type="entry name" value="FTSW_RODA_SPOVE"/>
    <property type="match status" value="1"/>
</dbReference>
<feature type="transmembrane region" description="Helical" evidence="18">
    <location>
        <begin position="214"/>
        <end position="232"/>
    </location>
</feature>
<feature type="transmembrane region" description="Helical" evidence="18">
    <location>
        <begin position="396"/>
        <end position="417"/>
    </location>
</feature>
<evidence type="ECO:0000256" key="17">
    <source>
        <dbReference type="SAM" id="MobiDB-lite"/>
    </source>
</evidence>
<keyword evidence="5" id="KW-0133">Cell shape</keyword>
<dbReference type="GO" id="GO:0015648">
    <property type="term" value="F:lipid-linked peptidoglycan transporter activity"/>
    <property type="evidence" value="ECO:0007669"/>
    <property type="project" value="TreeGrafter"/>
</dbReference>
<evidence type="ECO:0000256" key="15">
    <source>
        <dbReference type="ARBA" id="ARBA00049902"/>
    </source>
</evidence>
<evidence type="ECO:0000256" key="11">
    <source>
        <dbReference type="ARBA" id="ARBA00038053"/>
    </source>
</evidence>
<dbReference type="EMBL" id="FNHZ01000007">
    <property type="protein sequence ID" value="SDN15666.1"/>
    <property type="molecule type" value="Genomic_DNA"/>
</dbReference>
<keyword evidence="19" id="KW-0132">Cell division</keyword>
<dbReference type="GO" id="GO:0009252">
    <property type="term" value="P:peptidoglycan biosynthetic process"/>
    <property type="evidence" value="ECO:0007669"/>
    <property type="project" value="UniProtKB-KW"/>
</dbReference>
<keyword evidence="19" id="KW-0131">Cell cycle</keyword>
<comment type="function">
    <text evidence="16">Peptidoglycan polymerase that is essential for cell division.</text>
</comment>
<dbReference type="PANTHER" id="PTHR30474">
    <property type="entry name" value="CELL CYCLE PROTEIN"/>
    <property type="match status" value="1"/>
</dbReference>
<evidence type="ECO:0000256" key="14">
    <source>
        <dbReference type="ARBA" id="ARBA00044770"/>
    </source>
</evidence>
<proteinExistence type="inferred from homology"/>
<dbReference type="PANTHER" id="PTHR30474:SF2">
    <property type="entry name" value="PEPTIDOGLYCAN GLYCOSYLTRANSFERASE FTSW-RELATED"/>
    <property type="match status" value="1"/>
</dbReference>
<evidence type="ECO:0000256" key="7">
    <source>
        <dbReference type="ARBA" id="ARBA00022989"/>
    </source>
</evidence>
<feature type="transmembrane region" description="Helical" evidence="18">
    <location>
        <begin position="362"/>
        <end position="384"/>
    </location>
</feature>
<keyword evidence="4 18" id="KW-0812">Transmembrane</keyword>
<gene>
    <name evidence="19" type="ORF">SAMN05216544_2002</name>
</gene>
<evidence type="ECO:0000313" key="19">
    <source>
        <dbReference type="EMBL" id="SDN15666.1"/>
    </source>
</evidence>
<evidence type="ECO:0000256" key="12">
    <source>
        <dbReference type="ARBA" id="ARBA00041185"/>
    </source>
</evidence>
<evidence type="ECO:0000256" key="6">
    <source>
        <dbReference type="ARBA" id="ARBA00022984"/>
    </source>
</evidence>
<feature type="transmembrane region" description="Helical" evidence="18">
    <location>
        <begin position="91"/>
        <end position="111"/>
    </location>
</feature>
<reference evidence="20" key="1">
    <citation type="submission" date="2016-10" db="EMBL/GenBank/DDBJ databases">
        <authorList>
            <person name="Varghese N."/>
            <person name="Submissions S."/>
        </authorList>
    </citation>
    <scope>NUCLEOTIDE SEQUENCE [LARGE SCALE GENOMIC DNA]</scope>
    <source>
        <strain evidence="20">M83</strain>
    </source>
</reference>
<accession>A0A1G9Z4V7</accession>
<evidence type="ECO:0000256" key="3">
    <source>
        <dbReference type="ARBA" id="ARBA00022679"/>
    </source>
</evidence>
<feature type="transmembrane region" description="Helical" evidence="18">
    <location>
        <begin position="153"/>
        <end position="176"/>
    </location>
</feature>
<protein>
    <recommendedName>
        <fullName evidence="12">Probable peptidoglycan glycosyltransferase FtsW</fullName>
        <ecNumber evidence="14">2.4.99.28</ecNumber>
    </recommendedName>
    <alternativeName>
        <fullName evidence="13">Cell division protein FtsW</fullName>
    </alternativeName>
    <alternativeName>
        <fullName evidence="10">Cell wall polymerase</fullName>
    </alternativeName>
    <alternativeName>
        <fullName evidence="9">Peptidoglycan polymerase</fullName>
    </alternativeName>
</protein>
<feature type="transmembrane region" description="Helical" evidence="18">
    <location>
        <begin position="58"/>
        <end position="79"/>
    </location>
</feature>
<name>A0A1G9Z4V7_9FIRM</name>
<comment type="similarity">
    <text evidence="11">Belongs to the SEDS family. FtsW subfamily.</text>
</comment>
<dbReference type="GO" id="GO:0051301">
    <property type="term" value="P:cell division"/>
    <property type="evidence" value="ECO:0007669"/>
    <property type="project" value="UniProtKB-KW"/>
</dbReference>
<sequence>METNQRKQGSTIKQNTQNKKISKRSVNRRAKKNKNDYMKAHRKKFNFRKSLSRSTGFYLDYSLMLIMIILIGIGLVMVYSSSSTTTDSLKGVLKSQVIFAVLGLLMMMIVARVLDYHILTNKYVARGLYIFSLILVLLLLTPLGKNYNGATRWIVIGGFNFMPVEFVKIGIIAALACRISSLREKMKYFRVVVWLIAWYGVVPAAMLYFISNNLSSAIIILGMAFLITFVAYPGYKPYIAMCAGAIAFISVAFSAILSAIQKGDGFRSTRILAWLHPEDYADGEAYQTIHGLYAIGSGGLFGKGLGKSVVKLKLPEAYNDMIFTIICEELGLFGALCVLIAFGVLLWRIAHVARNAPDMQGALLCAGVFSHIALQVLVNIAVVTGTIPNTGVTLPFISKGGTALLILLLEMGVVFNVSSQIKDELNE</sequence>
<dbReference type="InterPro" id="IPR001182">
    <property type="entry name" value="FtsW/RodA"/>
</dbReference>
<dbReference type="GO" id="GO:0008955">
    <property type="term" value="F:peptidoglycan glycosyltransferase activity"/>
    <property type="evidence" value="ECO:0007669"/>
    <property type="project" value="UniProtKB-EC"/>
</dbReference>
<keyword evidence="6" id="KW-0573">Peptidoglycan synthesis</keyword>
<evidence type="ECO:0000313" key="20">
    <source>
        <dbReference type="Proteomes" id="UP000187651"/>
    </source>
</evidence>
<dbReference type="GO" id="GO:0005886">
    <property type="term" value="C:plasma membrane"/>
    <property type="evidence" value="ECO:0007669"/>
    <property type="project" value="TreeGrafter"/>
</dbReference>
<keyword evidence="20" id="KW-1185">Reference proteome</keyword>
<evidence type="ECO:0000256" key="13">
    <source>
        <dbReference type="ARBA" id="ARBA00041418"/>
    </source>
</evidence>
<evidence type="ECO:0000256" key="8">
    <source>
        <dbReference type="ARBA" id="ARBA00023136"/>
    </source>
</evidence>
<evidence type="ECO:0000256" key="1">
    <source>
        <dbReference type="ARBA" id="ARBA00004141"/>
    </source>
</evidence>
<evidence type="ECO:0000256" key="18">
    <source>
        <dbReference type="SAM" id="Phobius"/>
    </source>
</evidence>
<evidence type="ECO:0000256" key="9">
    <source>
        <dbReference type="ARBA" id="ARBA00032370"/>
    </source>
</evidence>
<feature type="transmembrane region" description="Helical" evidence="18">
    <location>
        <begin position="330"/>
        <end position="350"/>
    </location>
</feature>
<keyword evidence="8 18" id="KW-0472">Membrane</keyword>
<evidence type="ECO:0000256" key="10">
    <source>
        <dbReference type="ARBA" id="ARBA00033270"/>
    </source>
</evidence>
<evidence type="ECO:0000256" key="16">
    <source>
        <dbReference type="ARBA" id="ARBA00049966"/>
    </source>
</evidence>